<reference evidence="1 2" key="1">
    <citation type="submission" date="2015-08" db="EMBL/GenBank/DDBJ databases">
        <title>Draft genome sequence of cellulolytic and xylanolytic Paenibacillus sp. A59, isolated from a decaying forest soil from Patagonia, Argentina.</title>
        <authorList>
            <person name="Ghio S."/>
            <person name="Caceres A.M."/>
            <person name="Talia P."/>
            <person name="Grasso D."/>
            <person name="Campos E."/>
        </authorList>
    </citation>
    <scope>NUCLEOTIDE SEQUENCE [LARGE SCALE GENOMIC DNA]</scope>
    <source>
        <strain evidence="1 2">A59</strain>
    </source>
</reference>
<name>A0A0N0C5R9_9BACL</name>
<dbReference type="Gene3D" id="3.20.170.20">
    <property type="entry name" value="Protein of unknown function DUF952"/>
    <property type="match status" value="1"/>
</dbReference>
<evidence type="ECO:0000313" key="2">
    <source>
        <dbReference type="Proteomes" id="UP000037688"/>
    </source>
</evidence>
<protein>
    <recommendedName>
        <fullName evidence="3">DUF952 domain-containing protein</fullName>
    </recommendedName>
</protein>
<dbReference type="PANTHER" id="PTHR34129:SF1">
    <property type="entry name" value="DUF952 DOMAIN-CONTAINING PROTEIN"/>
    <property type="match status" value="1"/>
</dbReference>
<organism evidence="1 2">
    <name type="scientific">Paenibacillus xylanivorans</name>
    <dbReference type="NCBI Taxonomy" id="1705561"/>
    <lineage>
        <taxon>Bacteria</taxon>
        <taxon>Bacillati</taxon>
        <taxon>Bacillota</taxon>
        <taxon>Bacilli</taxon>
        <taxon>Bacillales</taxon>
        <taxon>Paenibacillaceae</taxon>
        <taxon>Paenibacillus</taxon>
    </lineage>
</organism>
<dbReference type="RefSeq" id="WP_053779812.1">
    <property type="nucleotide sequence ID" value="NZ_LITU01000036.1"/>
</dbReference>
<dbReference type="InterPro" id="IPR009297">
    <property type="entry name" value="DUF952"/>
</dbReference>
<dbReference type="PANTHER" id="PTHR34129">
    <property type="entry name" value="BLR1139 PROTEIN"/>
    <property type="match status" value="1"/>
</dbReference>
<dbReference type="EMBL" id="LITU01000036">
    <property type="protein sequence ID" value="KOY17681.1"/>
    <property type="molecule type" value="Genomic_DNA"/>
</dbReference>
<comment type="caution">
    <text evidence="1">The sequence shown here is derived from an EMBL/GenBank/DDBJ whole genome shotgun (WGS) entry which is preliminary data.</text>
</comment>
<evidence type="ECO:0008006" key="3">
    <source>
        <dbReference type="Google" id="ProtNLM"/>
    </source>
</evidence>
<dbReference type="AlphaFoldDB" id="A0A0N0C5R9"/>
<gene>
    <name evidence="1" type="ORF">AMS66_05420</name>
</gene>
<proteinExistence type="predicted"/>
<accession>A0A0N0C5R9</accession>
<dbReference type="Pfam" id="PF06108">
    <property type="entry name" value="DUF952"/>
    <property type="match status" value="1"/>
</dbReference>
<keyword evidence="2" id="KW-1185">Reference proteome</keyword>
<evidence type="ECO:0000313" key="1">
    <source>
        <dbReference type="EMBL" id="KOY17681.1"/>
    </source>
</evidence>
<dbReference type="SUPFAM" id="SSF56399">
    <property type="entry name" value="ADP-ribosylation"/>
    <property type="match status" value="1"/>
</dbReference>
<dbReference type="OrthoDB" id="5638018at2"/>
<sequence>MIYSIISRAVWEQVSKQSVYAPDSLETDGFIHCSTKEQIPWVAAQFYQGRTDLVLLGIDERDLKPELVYEDLYELNELFPHIYGELNLDAVRKVISFEPNEDGTFSFPE</sequence>
<dbReference type="PATRIC" id="fig|1705561.3.peg.783"/>
<dbReference type="Proteomes" id="UP000037688">
    <property type="component" value="Unassembled WGS sequence"/>
</dbReference>